<dbReference type="FunFam" id="3.40.50.1000:FF:000022">
    <property type="entry name" value="Phosphoglycolate phosphatase"/>
    <property type="match status" value="1"/>
</dbReference>
<dbReference type="Proteomes" id="UP000183104">
    <property type="component" value="Unassembled WGS sequence"/>
</dbReference>
<dbReference type="GO" id="GO:0046872">
    <property type="term" value="F:metal ion binding"/>
    <property type="evidence" value="ECO:0007669"/>
    <property type="project" value="UniProtKB-KW"/>
</dbReference>
<comment type="similarity">
    <text evidence="4 10">Belongs to the HAD-like hydrolase superfamily. CbbY/CbbZ/Gph/YieH family.</text>
</comment>
<feature type="binding site" evidence="10">
    <location>
        <position position="18"/>
    </location>
    <ligand>
        <name>Mg(2+)</name>
        <dbReference type="ChEBI" id="CHEBI:18420"/>
    </ligand>
</feature>
<dbReference type="STRING" id="381306.AN478_02665"/>
<dbReference type="SUPFAM" id="SSF56784">
    <property type="entry name" value="HAD-like"/>
    <property type="match status" value="1"/>
</dbReference>
<feature type="binding site" evidence="10">
    <location>
        <position position="179"/>
    </location>
    <ligand>
        <name>Mg(2+)</name>
        <dbReference type="ChEBI" id="CHEBI:18420"/>
    </ligand>
</feature>
<dbReference type="PRINTS" id="PR00413">
    <property type="entry name" value="HADHALOGNASE"/>
</dbReference>
<dbReference type="PATRIC" id="fig|381306.5.peg.2104"/>
<keyword evidence="9 10" id="KW-0119">Carbohydrate metabolism</keyword>
<evidence type="ECO:0000256" key="8">
    <source>
        <dbReference type="ARBA" id="ARBA00022842"/>
    </source>
</evidence>
<dbReference type="GO" id="GO:0046295">
    <property type="term" value="P:glycolate biosynthetic process"/>
    <property type="evidence" value="ECO:0007669"/>
    <property type="project" value="UniProtKB-UniRule"/>
</dbReference>
<comment type="function">
    <text evidence="10">Specifically catalyzes the dephosphorylation of 2-phosphoglycolate. Is involved in the dissimilation of the intracellular 2-phosphoglycolate formed during the DNA repair of 3'-phosphoglycolate ends, a major class of DNA lesions induced by oxidative stress.</text>
</comment>
<dbReference type="SFLD" id="SFLDS00003">
    <property type="entry name" value="Haloacid_Dehalogenase"/>
    <property type="match status" value="1"/>
</dbReference>
<dbReference type="Gene3D" id="3.40.50.1000">
    <property type="entry name" value="HAD superfamily/HAD-like"/>
    <property type="match status" value="1"/>
</dbReference>
<evidence type="ECO:0000313" key="12">
    <source>
        <dbReference type="Proteomes" id="UP000183104"/>
    </source>
</evidence>
<dbReference type="PANTHER" id="PTHR43434:SF1">
    <property type="entry name" value="PHOSPHOGLYCOLATE PHOSPHATASE"/>
    <property type="match status" value="1"/>
</dbReference>
<dbReference type="NCBIfam" id="NF009695">
    <property type="entry name" value="PRK13222.1-2"/>
    <property type="match status" value="1"/>
</dbReference>
<dbReference type="InterPro" id="IPR006439">
    <property type="entry name" value="HAD-SF_hydro_IA"/>
</dbReference>
<protein>
    <recommendedName>
        <fullName evidence="5 10">Phosphoglycolate phosphatase</fullName>
        <shortName evidence="10">PGP</shortName>
        <shortName evidence="10">PGPase</shortName>
        <ecNumber evidence="5 10">3.1.3.18</ecNumber>
    </recommendedName>
</protein>
<evidence type="ECO:0000256" key="9">
    <source>
        <dbReference type="ARBA" id="ARBA00023277"/>
    </source>
</evidence>
<keyword evidence="6 10" id="KW-0479">Metal-binding</keyword>
<dbReference type="EC" id="3.1.3.18" evidence="5 10"/>
<sequence>MTDAGQEGPLPAKAVLFDLDGTILETAGDLATATNRTLADFHREAVEEGQVRAWIGDGVRALVRYALEATGGCDEALLDQAHERFMVHYGKCFADRSHPFPGVVETMDRLREAGLPLAVVTNKAAAFTEPLLEASGLASRLDVVISGDSVDKKKPDPAPVNAALERLGVTAEEAVLVGDSRNDVESALAAGCRVICVTYGYNRGEDVTTLGAQRLVDEFGTILELIQPDGRTAETA</sequence>
<feature type="binding site" evidence="10">
    <location>
        <position position="20"/>
    </location>
    <ligand>
        <name>Mg(2+)</name>
        <dbReference type="ChEBI" id="CHEBI:18420"/>
    </ligand>
</feature>
<evidence type="ECO:0000256" key="7">
    <source>
        <dbReference type="ARBA" id="ARBA00022801"/>
    </source>
</evidence>
<evidence type="ECO:0000256" key="1">
    <source>
        <dbReference type="ARBA" id="ARBA00000830"/>
    </source>
</evidence>
<comment type="cofactor">
    <cofactor evidence="2 10">
        <name>Mg(2+)</name>
        <dbReference type="ChEBI" id="CHEBI:18420"/>
    </cofactor>
</comment>
<dbReference type="PANTHER" id="PTHR43434">
    <property type="entry name" value="PHOSPHOGLYCOLATE PHOSPHATASE"/>
    <property type="match status" value="1"/>
</dbReference>
<dbReference type="InterPro" id="IPR041492">
    <property type="entry name" value="HAD_2"/>
</dbReference>
<dbReference type="GO" id="GO:0005975">
    <property type="term" value="P:carbohydrate metabolic process"/>
    <property type="evidence" value="ECO:0007669"/>
    <property type="project" value="InterPro"/>
</dbReference>
<keyword evidence="8 10" id="KW-0460">Magnesium</keyword>
<comment type="pathway">
    <text evidence="3 10">Organic acid metabolism; glycolate biosynthesis; glycolate from 2-phosphoglycolate: step 1/1.</text>
</comment>
<keyword evidence="7 10" id="KW-0378">Hydrolase</keyword>
<dbReference type="NCBIfam" id="TIGR01449">
    <property type="entry name" value="PGP_bact"/>
    <property type="match status" value="1"/>
</dbReference>
<dbReference type="NCBIfam" id="TIGR01509">
    <property type="entry name" value="HAD-SF-IA-v3"/>
    <property type="match status" value="1"/>
</dbReference>
<keyword evidence="12" id="KW-1185">Reference proteome</keyword>
<dbReference type="GO" id="GO:0005829">
    <property type="term" value="C:cytosol"/>
    <property type="evidence" value="ECO:0007669"/>
    <property type="project" value="TreeGrafter"/>
</dbReference>
<dbReference type="InterPro" id="IPR037512">
    <property type="entry name" value="PGPase_prok"/>
</dbReference>
<evidence type="ECO:0000256" key="10">
    <source>
        <dbReference type="HAMAP-Rule" id="MF_00495"/>
    </source>
</evidence>
<comment type="catalytic activity">
    <reaction evidence="1 10">
        <text>2-phosphoglycolate + H2O = glycolate + phosphate</text>
        <dbReference type="Rhea" id="RHEA:14369"/>
        <dbReference type="ChEBI" id="CHEBI:15377"/>
        <dbReference type="ChEBI" id="CHEBI:29805"/>
        <dbReference type="ChEBI" id="CHEBI:43474"/>
        <dbReference type="ChEBI" id="CHEBI:58033"/>
        <dbReference type="EC" id="3.1.3.18"/>
    </reaction>
</comment>
<dbReference type="AlphaFoldDB" id="A0A0P9ESB0"/>
<dbReference type="EMBL" id="FMUN01000004">
    <property type="protein sequence ID" value="SCY29206.1"/>
    <property type="molecule type" value="Genomic_DNA"/>
</dbReference>
<dbReference type="InterPro" id="IPR036412">
    <property type="entry name" value="HAD-like_sf"/>
</dbReference>
<feature type="active site" description="Nucleophile" evidence="10">
    <location>
        <position position="18"/>
    </location>
</feature>
<dbReference type="InterPro" id="IPR050155">
    <property type="entry name" value="HAD-like_hydrolase_sf"/>
</dbReference>
<evidence type="ECO:0000256" key="5">
    <source>
        <dbReference type="ARBA" id="ARBA00013078"/>
    </source>
</evidence>
<dbReference type="UniPathway" id="UPA00865">
    <property type="reaction ID" value="UER00834"/>
</dbReference>
<proteinExistence type="inferred from homology"/>
<dbReference type="RefSeq" id="WP_054965074.1">
    <property type="nucleotide sequence ID" value="NZ_FMUN01000004.1"/>
</dbReference>
<dbReference type="Pfam" id="PF13419">
    <property type="entry name" value="HAD_2"/>
    <property type="match status" value="1"/>
</dbReference>
<evidence type="ECO:0000313" key="11">
    <source>
        <dbReference type="EMBL" id="SCY29206.1"/>
    </source>
</evidence>
<dbReference type="OrthoDB" id="9776368at2"/>
<evidence type="ECO:0000256" key="6">
    <source>
        <dbReference type="ARBA" id="ARBA00022723"/>
    </source>
</evidence>
<dbReference type="InterPro" id="IPR023198">
    <property type="entry name" value="PGP-like_dom2"/>
</dbReference>
<accession>A0A0P9ESB0</accession>
<organism evidence="11 12">
    <name type="scientific">Thiohalorhabdus denitrificans</name>
    <dbReference type="NCBI Taxonomy" id="381306"/>
    <lineage>
        <taxon>Bacteria</taxon>
        <taxon>Pseudomonadati</taxon>
        <taxon>Pseudomonadota</taxon>
        <taxon>Gammaproteobacteria</taxon>
        <taxon>Thiohalorhabdales</taxon>
        <taxon>Thiohalorhabdaceae</taxon>
        <taxon>Thiohalorhabdus</taxon>
    </lineage>
</organism>
<dbReference type="SFLD" id="SFLDG01129">
    <property type="entry name" value="C1.5:_HAD__Beta-PGM__Phosphata"/>
    <property type="match status" value="1"/>
</dbReference>
<evidence type="ECO:0000256" key="3">
    <source>
        <dbReference type="ARBA" id="ARBA00004818"/>
    </source>
</evidence>
<dbReference type="SFLD" id="SFLDG01135">
    <property type="entry name" value="C1.5.6:_HAD__Beta-PGM__Phospha"/>
    <property type="match status" value="1"/>
</dbReference>
<gene>
    <name evidence="11" type="ORF">SAMN05661077_1733</name>
</gene>
<dbReference type="HAMAP" id="MF_00495">
    <property type="entry name" value="GPH_hydrolase_bact"/>
    <property type="match status" value="1"/>
</dbReference>
<dbReference type="CDD" id="cd16417">
    <property type="entry name" value="HAD_PGPase"/>
    <property type="match status" value="1"/>
</dbReference>
<evidence type="ECO:0000256" key="2">
    <source>
        <dbReference type="ARBA" id="ARBA00001946"/>
    </source>
</evidence>
<dbReference type="GO" id="GO:0008967">
    <property type="term" value="F:phosphoglycolate phosphatase activity"/>
    <property type="evidence" value="ECO:0007669"/>
    <property type="project" value="UniProtKB-UniRule"/>
</dbReference>
<name>A0A0P9ESB0_9GAMM</name>
<evidence type="ECO:0000256" key="4">
    <source>
        <dbReference type="ARBA" id="ARBA00006171"/>
    </source>
</evidence>
<reference evidence="12" key="1">
    <citation type="submission" date="2016-10" db="EMBL/GenBank/DDBJ databases">
        <authorList>
            <person name="Varghese N."/>
        </authorList>
    </citation>
    <scope>NUCLEOTIDE SEQUENCE [LARGE SCALE GENOMIC DNA]</scope>
    <source>
        <strain evidence="12">HL 19</strain>
    </source>
</reference>
<dbReference type="Gene3D" id="1.10.150.240">
    <property type="entry name" value="Putative phosphatase, domain 2"/>
    <property type="match status" value="1"/>
</dbReference>
<dbReference type="NCBIfam" id="TIGR01549">
    <property type="entry name" value="HAD-SF-IA-v1"/>
    <property type="match status" value="1"/>
</dbReference>
<dbReference type="GO" id="GO:0006281">
    <property type="term" value="P:DNA repair"/>
    <property type="evidence" value="ECO:0007669"/>
    <property type="project" value="TreeGrafter"/>
</dbReference>
<dbReference type="InterPro" id="IPR023214">
    <property type="entry name" value="HAD_sf"/>
</dbReference>